<gene>
    <name evidence="2" type="ORF">TM448B02147_0001</name>
</gene>
<accession>A0A6M3XSE1</accession>
<protein>
    <submittedName>
        <fullName evidence="2">Uncharacterized protein</fullName>
    </submittedName>
</protein>
<feature type="transmembrane region" description="Helical" evidence="1">
    <location>
        <begin position="7"/>
        <end position="27"/>
    </location>
</feature>
<dbReference type="EMBL" id="MT144882">
    <property type="protein sequence ID" value="QJI00865.1"/>
    <property type="molecule type" value="Genomic_DNA"/>
</dbReference>
<keyword evidence="1" id="KW-1133">Transmembrane helix</keyword>
<keyword evidence="1" id="KW-0472">Membrane</keyword>
<sequence length="68" mass="7689">MKLPKVCAALLIIVVFFLISSAFWWYAHERSKPGGDAVRQAWLKRRSCSAEAKVCYDRCIGRANDTSP</sequence>
<name>A0A6M3XSE1_9ZZZZ</name>
<reference evidence="2" key="1">
    <citation type="submission" date="2020-03" db="EMBL/GenBank/DDBJ databases">
        <title>The deep terrestrial virosphere.</title>
        <authorList>
            <person name="Holmfeldt K."/>
            <person name="Nilsson E."/>
            <person name="Simone D."/>
            <person name="Lopez-Fernandez M."/>
            <person name="Wu X."/>
            <person name="de Brujin I."/>
            <person name="Lundin D."/>
            <person name="Andersson A."/>
            <person name="Bertilsson S."/>
            <person name="Dopson M."/>
        </authorList>
    </citation>
    <scope>NUCLEOTIDE SEQUENCE</scope>
    <source>
        <strain evidence="2">TM448B02147</strain>
    </source>
</reference>
<evidence type="ECO:0000313" key="2">
    <source>
        <dbReference type="EMBL" id="QJI00865.1"/>
    </source>
</evidence>
<proteinExistence type="predicted"/>
<dbReference type="AlphaFoldDB" id="A0A6M3XSE1"/>
<keyword evidence="1" id="KW-0812">Transmembrane</keyword>
<organism evidence="2">
    <name type="scientific">viral metagenome</name>
    <dbReference type="NCBI Taxonomy" id="1070528"/>
    <lineage>
        <taxon>unclassified sequences</taxon>
        <taxon>metagenomes</taxon>
        <taxon>organismal metagenomes</taxon>
    </lineage>
</organism>
<evidence type="ECO:0000256" key="1">
    <source>
        <dbReference type="SAM" id="Phobius"/>
    </source>
</evidence>